<keyword evidence="1" id="KW-0812">Transmembrane</keyword>
<dbReference type="Proteomes" id="UP000269154">
    <property type="component" value="Unassembled WGS sequence"/>
</dbReference>
<comment type="caution">
    <text evidence="2">The sequence shown here is derived from an EMBL/GenBank/DDBJ whole genome shotgun (WGS) entry which is preliminary data.</text>
</comment>
<evidence type="ECO:0000256" key="1">
    <source>
        <dbReference type="SAM" id="Phobius"/>
    </source>
</evidence>
<proteinExistence type="predicted"/>
<accession>A0A3N6PB78</accession>
<organism evidence="2 3">
    <name type="scientific">Okeania hirsuta</name>
    <dbReference type="NCBI Taxonomy" id="1458930"/>
    <lineage>
        <taxon>Bacteria</taxon>
        <taxon>Bacillati</taxon>
        <taxon>Cyanobacteriota</taxon>
        <taxon>Cyanophyceae</taxon>
        <taxon>Oscillatoriophycideae</taxon>
        <taxon>Oscillatoriales</taxon>
        <taxon>Microcoleaceae</taxon>
        <taxon>Okeania</taxon>
    </lineage>
</organism>
<sequence length="70" mass="8192">MQYEEQLDKININLFPISDVYAAITLYGIFIAVFINIEYRDFGLKAEARGQKAEAMQVYLCENRYKDCET</sequence>
<keyword evidence="3" id="KW-1185">Reference proteome</keyword>
<name>A0A3N6PB78_9CYAN</name>
<evidence type="ECO:0000313" key="2">
    <source>
        <dbReference type="EMBL" id="RQH40832.1"/>
    </source>
</evidence>
<evidence type="ECO:0000313" key="3">
    <source>
        <dbReference type="Proteomes" id="UP000269154"/>
    </source>
</evidence>
<protein>
    <submittedName>
        <fullName evidence="2">Uncharacterized protein</fullName>
    </submittedName>
</protein>
<reference evidence="2 3" key="1">
    <citation type="journal article" date="2018" name="ACS Chem. Biol.">
        <title>Ketoreductase domain dysfunction expands chemodiversity: malyngamide biosynthesis in the cyanobacterium Okeania hirsuta.</title>
        <authorList>
            <person name="Moss N.A."/>
            <person name="Leao T."/>
            <person name="Rankin M."/>
            <person name="McCullough T.M."/>
            <person name="Qu P."/>
            <person name="Korobeynikov A."/>
            <person name="Smith J.L."/>
            <person name="Gerwick L."/>
            <person name="Gerwick W.H."/>
        </authorList>
    </citation>
    <scope>NUCLEOTIDE SEQUENCE [LARGE SCALE GENOMIC DNA]</scope>
    <source>
        <strain evidence="2 3">PAB10Feb10-1</strain>
    </source>
</reference>
<dbReference type="AlphaFoldDB" id="A0A3N6PB78"/>
<dbReference type="EMBL" id="RCBY01000086">
    <property type="protein sequence ID" value="RQH40832.1"/>
    <property type="molecule type" value="Genomic_DNA"/>
</dbReference>
<keyword evidence="1" id="KW-1133">Transmembrane helix</keyword>
<keyword evidence="1" id="KW-0472">Membrane</keyword>
<gene>
    <name evidence="2" type="ORF">D5R40_16105</name>
</gene>
<dbReference type="RefSeq" id="WP_124143486.1">
    <property type="nucleotide sequence ID" value="NZ_CAWOKI010000347.1"/>
</dbReference>
<feature type="transmembrane region" description="Helical" evidence="1">
    <location>
        <begin position="20"/>
        <end position="39"/>
    </location>
</feature>